<dbReference type="InterPro" id="IPR029058">
    <property type="entry name" value="AB_hydrolase_fold"/>
</dbReference>
<reference evidence="3" key="1">
    <citation type="submission" date="2023-06" db="EMBL/GenBank/DDBJ databases">
        <title>Draft genome of Marssonina rosae.</title>
        <authorList>
            <person name="Cheng Q."/>
        </authorList>
    </citation>
    <scope>NUCLEOTIDE SEQUENCE</scope>
    <source>
        <strain evidence="3">R4</strain>
    </source>
</reference>
<dbReference type="GO" id="GO:0016787">
    <property type="term" value="F:hydrolase activity"/>
    <property type="evidence" value="ECO:0007669"/>
    <property type="project" value="UniProtKB-KW"/>
</dbReference>
<evidence type="ECO:0000313" key="3">
    <source>
        <dbReference type="EMBL" id="KAK2623594.1"/>
    </source>
</evidence>
<feature type="domain" description="Serine hydrolase" evidence="2">
    <location>
        <begin position="171"/>
        <end position="303"/>
    </location>
</feature>
<evidence type="ECO:0000313" key="4">
    <source>
        <dbReference type="Proteomes" id="UP001285354"/>
    </source>
</evidence>
<dbReference type="InterPro" id="IPR005645">
    <property type="entry name" value="FSH-like_dom"/>
</dbReference>
<dbReference type="GO" id="GO:0019748">
    <property type="term" value="P:secondary metabolic process"/>
    <property type="evidence" value="ECO:0007669"/>
    <property type="project" value="TreeGrafter"/>
</dbReference>
<sequence length="316" mass="35110">MRFLCLPGAYGSAKVITHHPKLKSKLTSPQNFEVQLGTPSQVFTRPLRDLSTNTNSAPFCKELSSDGNAEFFFTQGGVECVPPPGFLDYCKSHPLLSSPTGEIRTEDPIFVYFLYRLSLMTQVGPAPHYRFIEYDGIEKNDVLERVRDFPEGENPEAVLRELLPSGSDGIRSSVRAALDAIYATLETHGPFDGICAYSEGAVVGSTLIMDEKRRLEKEGRPRMIKRAVFFAGWPPLNLESNEMLLSDMSEELVDVPTLHCIGADDPYLHGAMALFNICEQDEAVLFDHGKGHTIPRDAQTVKELGDALRELPEAKF</sequence>
<comment type="caution">
    <text evidence="3">The sequence shown here is derived from an EMBL/GenBank/DDBJ whole genome shotgun (WGS) entry which is preliminary data.</text>
</comment>
<keyword evidence="4" id="KW-1185">Reference proteome</keyword>
<dbReference type="GO" id="GO:0005737">
    <property type="term" value="C:cytoplasm"/>
    <property type="evidence" value="ECO:0007669"/>
    <property type="project" value="TreeGrafter"/>
</dbReference>
<name>A0AAD9SV03_9HELO</name>
<dbReference type="SUPFAM" id="SSF53474">
    <property type="entry name" value="alpha/beta-Hydrolases"/>
    <property type="match status" value="1"/>
</dbReference>
<accession>A0AAD9SV03</accession>
<dbReference type="EMBL" id="JAUBYV010000013">
    <property type="protein sequence ID" value="KAK2623594.1"/>
    <property type="molecule type" value="Genomic_DNA"/>
</dbReference>
<gene>
    <name evidence="3" type="ORF">QTJ16_007148</name>
</gene>
<dbReference type="GO" id="GO:0005634">
    <property type="term" value="C:nucleus"/>
    <property type="evidence" value="ECO:0007669"/>
    <property type="project" value="TreeGrafter"/>
</dbReference>
<dbReference type="PANTHER" id="PTHR48070">
    <property type="entry name" value="ESTERASE OVCA2"/>
    <property type="match status" value="1"/>
</dbReference>
<dbReference type="AlphaFoldDB" id="A0AAD9SV03"/>
<dbReference type="Proteomes" id="UP001285354">
    <property type="component" value="Unassembled WGS sequence"/>
</dbReference>
<dbReference type="PANTHER" id="PTHR48070:SF4">
    <property type="entry name" value="ESTERASE ALNB"/>
    <property type="match status" value="1"/>
</dbReference>
<protein>
    <recommendedName>
        <fullName evidence="2">Serine hydrolase domain-containing protein</fullName>
    </recommendedName>
</protein>
<evidence type="ECO:0000259" key="2">
    <source>
        <dbReference type="Pfam" id="PF03959"/>
    </source>
</evidence>
<evidence type="ECO:0000256" key="1">
    <source>
        <dbReference type="ARBA" id="ARBA00022801"/>
    </source>
</evidence>
<keyword evidence="1" id="KW-0378">Hydrolase</keyword>
<dbReference type="Gene3D" id="3.40.50.1820">
    <property type="entry name" value="alpha/beta hydrolase"/>
    <property type="match status" value="1"/>
</dbReference>
<organism evidence="3 4">
    <name type="scientific">Diplocarpon rosae</name>
    <dbReference type="NCBI Taxonomy" id="946125"/>
    <lineage>
        <taxon>Eukaryota</taxon>
        <taxon>Fungi</taxon>
        <taxon>Dikarya</taxon>
        <taxon>Ascomycota</taxon>
        <taxon>Pezizomycotina</taxon>
        <taxon>Leotiomycetes</taxon>
        <taxon>Helotiales</taxon>
        <taxon>Drepanopezizaceae</taxon>
        <taxon>Diplocarpon</taxon>
    </lineage>
</organism>
<dbReference type="Pfam" id="PF03959">
    <property type="entry name" value="FSH1"/>
    <property type="match status" value="1"/>
</dbReference>
<proteinExistence type="predicted"/>
<dbReference type="InterPro" id="IPR050593">
    <property type="entry name" value="LovG"/>
</dbReference>